<keyword evidence="3" id="KW-1185">Reference proteome</keyword>
<protein>
    <submittedName>
        <fullName evidence="2">Uncharacterized protein</fullName>
    </submittedName>
</protein>
<name>A0AAV4Y7B1_CAEEX</name>
<accession>A0AAV4Y7B1</accession>
<gene>
    <name evidence="2" type="ORF">CEXT_115171</name>
</gene>
<evidence type="ECO:0000313" key="2">
    <source>
        <dbReference type="EMBL" id="GIZ02080.1"/>
    </source>
</evidence>
<dbReference type="AlphaFoldDB" id="A0AAV4Y7B1"/>
<dbReference type="EMBL" id="BPLR01018758">
    <property type="protein sequence ID" value="GIZ02080.1"/>
    <property type="molecule type" value="Genomic_DNA"/>
</dbReference>
<feature type="compositionally biased region" description="Low complexity" evidence="1">
    <location>
        <begin position="18"/>
        <end position="28"/>
    </location>
</feature>
<sequence length="91" mass="10047">MSSLFSASLCGWKSRATATWSWDSRSSSPAPPPPTLLHRASPGGRYKVSSPHLPIQREKPTVLTYPSPFIPIDPKKGSPTCWARGFWCFSN</sequence>
<reference evidence="2 3" key="1">
    <citation type="submission" date="2021-06" db="EMBL/GenBank/DDBJ databases">
        <title>Caerostris extrusa draft genome.</title>
        <authorList>
            <person name="Kono N."/>
            <person name="Arakawa K."/>
        </authorList>
    </citation>
    <scope>NUCLEOTIDE SEQUENCE [LARGE SCALE GENOMIC DNA]</scope>
</reference>
<proteinExistence type="predicted"/>
<dbReference type="Proteomes" id="UP001054945">
    <property type="component" value="Unassembled WGS sequence"/>
</dbReference>
<evidence type="ECO:0000313" key="3">
    <source>
        <dbReference type="Proteomes" id="UP001054945"/>
    </source>
</evidence>
<feature type="region of interest" description="Disordered" evidence="1">
    <location>
        <begin position="18"/>
        <end position="51"/>
    </location>
</feature>
<organism evidence="2 3">
    <name type="scientific">Caerostris extrusa</name>
    <name type="common">Bark spider</name>
    <name type="synonym">Caerostris bankana</name>
    <dbReference type="NCBI Taxonomy" id="172846"/>
    <lineage>
        <taxon>Eukaryota</taxon>
        <taxon>Metazoa</taxon>
        <taxon>Ecdysozoa</taxon>
        <taxon>Arthropoda</taxon>
        <taxon>Chelicerata</taxon>
        <taxon>Arachnida</taxon>
        <taxon>Araneae</taxon>
        <taxon>Araneomorphae</taxon>
        <taxon>Entelegynae</taxon>
        <taxon>Araneoidea</taxon>
        <taxon>Araneidae</taxon>
        <taxon>Caerostris</taxon>
    </lineage>
</organism>
<evidence type="ECO:0000256" key="1">
    <source>
        <dbReference type="SAM" id="MobiDB-lite"/>
    </source>
</evidence>
<comment type="caution">
    <text evidence="2">The sequence shown here is derived from an EMBL/GenBank/DDBJ whole genome shotgun (WGS) entry which is preliminary data.</text>
</comment>